<dbReference type="EMBL" id="ML122287">
    <property type="protein sequence ID" value="RPD56499.1"/>
    <property type="molecule type" value="Genomic_DNA"/>
</dbReference>
<gene>
    <name evidence="2" type="ORF">L227DRAFT_578705</name>
</gene>
<proteinExistence type="predicted"/>
<feature type="domain" description="Jacalin-type lectin" evidence="1">
    <location>
        <begin position="34"/>
        <end position="172"/>
    </location>
</feature>
<organism evidence="2 3">
    <name type="scientific">Lentinus tigrinus ALCF2SS1-6</name>
    <dbReference type="NCBI Taxonomy" id="1328759"/>
    <lineage>
        <taxon>Eukaryota</taxon>
        <taxon>Fungi</taxon>
        <taxon>Dikarya</taxon>
        <taxon>Basidiomycota</taxon>
        <taxon>Agaricomycotina</taxon>
        <taxon>Agaricomycetes</taxon>
        <taxon>Polyporales</taxon>
        <taxon>Polyporaceae</taxon>
        <taxon>Lentinus</taxon>
    </lineage>
</organism>
<evidence type="ECO:0000313" key="3">
    <source>
        <dbReference type="Proteomes" id="UP000313359"/>
    </source>
</evidence>
<evidence type="ECO:0000313" key="2">
    <source>
        <dbReference type="EMBL" id="RPD56499.1"/>
    </source>
</evidence>
<dbReference type="AlphaFoldDB" id="A0A5C2RZN9"/>
<evidence type="ECO:0000259" key="1">
    <source>
        <dbReference type="Pfam" id="PF01419"/>
    </source>
</evidence>
<dbReference type="Pfam" id="PF01419">
    <property type="entry name" value="Jacalin"/>
    <property type="match status" value="1"/>
</dbReference>
<name>A0A5C2RZN9_9APHY</name>
<sequence>MVTLNSYITTPVFGGQEGELYNDILCTTKDTANGTGGGFWVKDSGVTKAINIKHPLATIVVNADSVAIRGMTVTYRLADGYGNVTFGRGIDALQRRPVHLNAREVLLAVFGRAGPTSRFDPRQVIHNIGFVVFDIVTGQIQTYGPFGNTASTSFGEPFHVTNVVGFGGFHDQTSEIGLSGLFFIKDMNML</sequence>
<dbReference type="Proteomes" id="UP000313359">
    <property type="component" value="Unassembled WGS sequence"/>
</dbReference>
<dbReference type="SUPFAM" id="SSF51101">
    <property type="entry name" value="Mannose-binding lectins"/>
    <property type="match status" value="1"/>
</dbReference>
<dbReference type="OrthoDB" id="3353688at2759"/>
<keyword evidence="3" id="KW-1185">Reference proteome</keyword>
<dbReference type="InterPro" id="IPR036404">
    <property type="entry name" value="Jacalin-like_lectin_dom_sf"/>
</dbReference>
<dbReference type="Gene3D" id="2.100.10.30">
    <property type="entry name" value="Jacalin-like lectin domain"/>
    <property type="match status" value="1"/>
</dbReference>
<accession>A0A5C2RZN9</accession>
<reference evidence="2" key="1">
    <citation type="journal article" date="2018" name="Genome Biol. Evol.">
        <title>Genomics and development of Lentinus tigrinus, a white-rot wood-decaying mushroom with dimorphic fruiting bodies.</title>
        <authorList>
            <person name="Wu B."/>
            <person name="Xu Z."/>
            <person name="Knudson A."/>
            <person name="Carlson A."/>
            <person name="Chen N."/>
            <person name="Kovaka S."/>
            <person name="LaButti K."/>
            <person name="Lipzen A."/>
            <person name="Pennachio C."/>
            <person name="Riley R."/>
            <person name="Schakwitz W."/>
            <person name="Umezawa K."/>
            <person name="Ohm R.A."/>
            <person name="Grigoriev I.V."/>
            <person name="Nagy L.G."/>
            <person name="Gibbons J."/>
            <person name="Hibbett D."/>
        </authorList>
    </citation>
    <scope>NUCLEOTIDE SEQUENCE [LARGE SCALE GENOMIC DNA]</scope>
    <source>
        <strain evidence="2">ALCF2SS1-6</strain>
    </source>
</reference>
<dbReference type="InterPro" id="IPR001229">
    <property type="entry name" value="Jacalin-like_lectin_dom"/>
</dbReference>
<protein>
    <recommendedName>
        <fullName evidence="1">Jacalin-type lectin domain-containing protein</fullName>
    </recommendedName>
</protein>